<dbReference type="EC" id="6.3.2.4" evidence="6 18"/>
<evidence type="ECO:0000256" key="1">
    <source>
        <dbReference type="ARBA" id="ARBA00001936"/>
    </source>
</evidence>
<dbReference type="PANTHER" id="PTHR23132">
    <property type="entry name" value="D-ALANINE--D-ALANINE LIGASE"/>
    <property type="match status" value="1"/>
</dbReference>
<evidence type="ECO:0000313" key="23">
    <source>
        <dbReference type="EMBL" id="MBE9396570.1"/>
    </source>
</evidence>
<dbReference type="InterPro" id="IPR013815">
    <property type="entry name" value="ATP_grasp_subdomain_1"/>
</dbReference>
<dbReference type="PROSITE" id="PS00844">
    <property type="entry name" value="DALA_DALA_LIGASE_2"/>
    <property type="match status" value="1"/>
</dbReference>
<sequence>MTTFRVTTEEARQFGRVAVIYGGLSSERVISLRSGAEVLGGLQRAGVDVFGIDLGGEQGDLNPLTQLMDAEFDRAFLILHGPGGEDGTLQGVLEMLGKPYTGSGVAASALGMDKVRCKQLWAGAGLPTPAYAVLTESTDLTAVGEQLGWPIFVKPAHEGSSIGIAKVTNLDELKKAYQNAAELDSLVLAERWMSGDEFTVGVLNGQALPVIKLETSHDFYDFDAKYESDDTRYLFEHGLNETQEQALKQLVIDAFDTAGCEGWARIDVMQDGEGAFQLLEVNTAPGMTDHSLVPMAAAQQGVSFEQLVVEILRQTVR</sequence>
<evidence type="ECO:0000256" key="9">
    <source>
        <dbReference type="ARBA" id="ARBA00022723"/>
    </source>
</evidence>
<reference evidence="23" key="1">
    <citation type="submission" date="2020-10" db="EMBL/GenBank/DDBJ databases">
        <title>Bacterium isolated from coastal waters sediment.</title>
        <authorList>
            <person name="Chen R.-J."/>
            <person name="Lu D.-C."/>
            <person name="Zhu K.-L."/>
            <person name="Du Z.-J."/>
        </authorList>
    </citation>
    <scope>NUCLEOTIDE SEQUENCE</scope>
    <source>
        <strain evidence="23">N1Y112</strain>
    </source>
</reference>
<gene>
    <name evidence="18" type="primary">ddl</name>
    <name evidence="23" type="ORF">IOQ59_04765</name>
</gene>
<dbReference type="Pfam" id="PF07478">
    <property type="entry name" value="Dala_Dala_lig_C"/>
    <property type="match status" value="1"/>
</dbReference>
<comment type="subcellular location">
    <subcellularLocation>
        <location evidence="3 18">Cytoplasm</location>
    </subcellularLocation>
</comment>
<feature type="binding site" evidence="20">
    <location>
        <position position="280"/>
    </location>
    <ligand>
        <name>Mg(2+)</name>
        <dbReference type="ChEBI" id="CHEBI:18420"/>
        <label>2</label>
    </ligand>
</feature>
<evidence type="ECO:0000259" key="22">
    <source>
        <dbReference type="PROSITE" id="PS50975"/>
    </source>
</evidence>
<proteinExistence type="inferred from homology"/>
<dbReference type="PROSITE" id="PS00843">
    <property type="entry name" value="DALA_DALA_LIGASE_1"/>
    <property type="match status" value="1"/>
</dbReference>
<dbReference type="GO" id="GO:0005829">
    <property type="term" value="C:cytosol"/>
    <property type="evidence" value="ECO:0007669"/>
    <property type="project" value="TreeGrafter"/>
</dbReference>
<evidence type="ECO:0000313" key="24">
    <source>
        <dbReference type="Proteomes" id="UP000640333"/>
    </source>
</evidence>
<dbReference type="InterPro" id="IPR016185">
    <property type="entry name" value="PreATP-grasp_dom_sf"/>
</dbReference>
<comment type="cofactor">
    <cofactor evidence="20">
        <name>Mg(2+)</name>
        <dbReference type="ChEBI" id="CHEBI:18420"/>
    </cofactor>
    <cofactor evidence="20">
        <name>Mn(2+)</name>
        <dbReference type="ChEBI" id="CHEBI:29035"/>
    </cofactor>
    <text evidence="20">Binds 2 magnesium or manganese ions per subunit.</text>
</comment>
<dbReference type="PANTHER" id="PTHR23132:SF23">
    <property type="entry name" value="D-ALANINE--D-ALANINE LIGASE B"/>
    <property type="match status" value="1"/>
</dbReference>
<evidence type="ECO:0000256" key="10">
    <source>
        <dbReference type="ARBA" id="ARBA00022741"/>
    </source>
</evidence>
<keyword evidence="12 20" id="KW-0460">Magnesium</keyword>
<feature type="active site" evidence="19">
    <location>
        <position position="160"/>
    </location>
</feature>
<evidence type="ECO:0000256" key="12">
    <source>
        <dbReference type="ARBA" id="ARBA00022842"/>
    </source>
</evidence>
<dbReference type="Gene3D" id="3.30.470.20">
    <property type="entry name" value="ATP-grasp fold, B domain"/>
    <property type="match status" value="1"/>
</dbReference>
<dbReference type="Proteomes" id="UP000640333">
    <property type="component" value="Unassembled WGS sequence"/>
</dbReference>
<evidence type="ECO:0000256" key="8">
    <source>
        <dbReference type="ARBA" id="ARBA00022598"/>
    </source>
</evidence>
<evidence type="ECO:0000256" key="11">
    <source>
        <dbReference type="ARBA" id="ARBA00022840"/>
    </source>
</evidence>
<keyword evidence="16 18" id="KW-0961">Cell wall biogenesis/degradation</keyword>
<dbReference type="NCBIfam" id="TIGR01205">
    <property type="entry name" value="D_ala_D_alaTIGR"/>
    <property type="match status" value="1"/>
</dbReference>
<dbReference type="NCBIfam" id="NF002378">
    <property type="entry name" value="PRK01372.1"/>
    <property type="match status" value="1"/>
</dbReference>
<feature type="binding site" evidence="20">
    <location>
        <position position="282"/>
    </location>
    <ligand>
        <name>Mg(2+)</name>
        <dbReference type="ChEBI" id="CHEBI:18420"/>
        <label>2</label>
    </ligand>
</feature>
<keyword evidence="13 18" id="KW-0133">Cell shape</keyword>
<dbReference type="EMBL" id="JADEYS010000003">
    <property type="protein sequence ID" value="MBE9396570.1"/>
    <property type="molecule type" value="Genomic_DNA"/>
</dbReference>
<keyword evidence="10 21" id="KW-0547">Nucleotide-binding</keyword>
<dbReference type="SUPFAM" id="SSF56059">
    <property type="entry name" value="Glutathione synthetase ATP-binding domain-like"/>
    <property type="match status" value="1"/>
</dbReference>
<comment type="similarity">
    <text evidence="5 18">Belongs to the D-alanine--D-alanine ligase family.</text>
</comment>
<feature type="binding site" evidence="20">
    <location>
        <position position="267"/>
    </location>
    <ligand>
        <name>Mg(2+)</name>
        <dbReference type="ChEBI" id="CHEBI:18420"/>
        <label>1</label>
    </ligand>
</feature>
<dbReference type="Gene3D" id="3.40.50.20">
    <property type="match status" value="1"/>
</dbReference>
<evidence type="ECO:0000256" key="14">
    <source>
        <dbReference type="ARBA" id="ARBA00022984"/>
    </source>
</evidence>
<evidence type="ECO:0000256" key="16">
    <source>
        <dbReference type="ARBA" id="ARBA00023316"/>
    </source>
</evidence>
<keyword evidence="14 18" id="KW-0573">Peptidoglycan synthesis</keyword>
<dbReference type="GO" id="GO:0046872">
    <property type="term" value="F:metal ion binding"/>
    <property type="evidence" value="ECO:0007669"/>
    <property type="project" value="UniProtKB-KW"/>
</dbReference>
<evidence type="ECO:0000256" key="4">
    <source>
        <dbReference type="ARBA" id="ARBA00004752"/>
    </source>
</evidence>
<comment type="caution">
    <text evidence="23">The sequence shown here is derived from an EMBL/GenBank/DDBJ whole genome shotgun (WGS) entry which is preliminary data.</text>
</comment>
<feature type="active site" evidence="19">
    <location>
        <position position="27"/>
    </location>
</feature>
<dbReference type="AlphaFoldDB" id="A0A8J7FSS6"/>
<dbReference type="Gene3D" id="3.30.1490.20">
    <property type="entry name" value="ATP-grasp fold, A domain"/>
    <property type="match status" value="1"/>
</dbReference>
<dbReference type="PIRSF" id="PIRSF039102">
    <property type="entry name" value="Ddl/VanB"/>
    <property type="match status" value="1"/>
</dbReference>
<evidence type="ECO:0000256" key="21">
    <source>
        <dbReference type="PROSITE-ProRule" id="PRU00409"/>
    </source>
</evidence>
<protein>
    <recommendedName>
        <fullName evidence="6 18">D-alanine--D-alanine ligase</fullName>
        <ecNumber evidence="6 18">6.3.2.4</ecNumber>
    </recommendedName>
    <alternativeName>
        <fullName evidence="18">D-Ala-D-Ala ligase</fullName>
    </alternativeName>
    <alternativeName>
        <fullName evidence="18">D-alanylalanine synthetase</fullName>
    </alternativeName>
</protein>
<dbReference type="InterPro" id="IPR000291">
    <property type="entry name" value="D-Ala_lig_Van_CS"/>
</dbReference>
<dbReference type="GO" id="GO:0071555">
    <property type="term" value="P:cell wall organization"/>
    <property type="evidence" value="ECO:0007669"/>
    <property type="project" value="UniProtKB-KW"/>
</dbReference>
<dbReference type="GO" id="GO:0008716">
    <property type="term" value="F:D-alanine-D-alanine ligase activity"/>
    <property type="evidence" value="ECO:0007669"/>
    <property type="project" value="UniProtKB-UniRule"/>
</dbReference>
<evidence type="ECO:0000256" key="2">
    <source>
        <dbReference type="ARBA" id="ARBA00003921"/>
    </source>
</evidence>
<dbReference type="InterPro" id="IPR011761">
    <property type="entry name" value="ATP-grasp"/>
</dbReference>
<dbReference type="FunFam" id="3.30.470.20:FF:000008">
    <property type="entry name" value="D-alanine--D-alanine ligase"/>
    <property type="match status" value="1"/>
</dbReference>
<evidence type="ECO:0000256" key="19">
    <source>
        <dbReference type="PIRSR" id="PIRSR039102-1"/>
    </source>
</evidence>
<comment type="catalytic activity">
    <reaction evidence="17 18">
        <text>2 D-alanine + ATP = D-alanyl-D-alanine + ADP + phosphate + H(+)</text>
        <dbReference type="Rhea" id="RHEA:11224"/>
        <dbReference type="ChEBI" id="CHEBI:15378"/>
        <dbReference type="ChEBI" id="CHEBI:30616"/>
        <dbReference type="ChEBI" id="CHEBI:43474"/>
        <dbReference type="ChEBI" id="CHEBI:57416"/>
        <dbReference type="ChEBI" id="CHEBI:57822"/>
        <dbReference type="ChEBI" id="CHEBI:456216"/>
        <dbReference type="EC" id="6.3.2.4"/>
    </reaction>
</comment>
<keyword evidence="15 20" id="KW-0464">Manganese</keyword>
<evidence type="ECO:0000256" key="15">
    <source>
        <dbReference type="ARBA" id="ARBA00023211"/>
    </source>
</evidence>
<accession>A0A8J7FSS6</accession>
<evidence type="ECO:0000256" key="13">
    <source>
        <dbReference type="ARBA" id="ARBA00022960"/>
    </source>
</evidence>
<evidence type="ECO:0000256" key="18">
    <source>
        <dbReference type="HAMAP-Rule" id="MF_00047"/>
    </source>
</evidence>
<feature type="domain" description="ATP-grasp" evidence="22">
    <location>
        <begin position="118"/>
        <end position="313"/>
    </location>
</feature>
<dbReference type="InterPro" id="IPR011127">
    <property type="entry name" value="Dala_Dala_lig_N"/>
</dbReference>
<dbReference type="UniPathway" id="UPA00219"/>
<keyword evidence="7 18" id="KW-0963">Cytoplasm</keyword>
<feature type="binding site" evidence="20">
    <location>
        <position position="280"/>
    </location>
    <ligand>
        <name>Mg(2+)</name>
        <dbReference type="ChEBI" id="CHEBI:18420"/>
        <label>1</label>
    </ligand>
</feature>
<dbReference type="Pfam" id="PF01820">
    <property type="entry name" value="Dala_Dala_lig_N"/>
    <property type="match status" value="1"/>
</dbReference>
<keyword evidence="11 21" id="KW-0067">ATP-binding</keyword>
<keyword evidence="9 20" id="KW-0479">Metal-binding</keyword>
<dbReference type="SUPFAM" id="SSF52440">
    <property type="entry name" value="PreATP-grasp domain"/>
    <property type="match status" value="1"/>
</dbReference>
<evidence type="ECO:0000256" key="20">
    <source>
        <dbReference type="PIRSR" id="PIRSR039102-3"/>
    </source>
</evidence>
<feature type="active site" evidence="19">
    <location>
        <position position="291"/>
    </location>
</feature>
<organism evidence="23 24">
    <name type="scientific">Pontibacterium sinense</name>
    <dbReference type="NCBI Taxonomy" id="2781979"/>
    <lineage>
        <taxon>Bacteria</taxon>
        <taxon>Pseudomonadati</taxon>
        <taxon>Pseudomonadota</taxon>
        <taxon>Gammaproteobacteria</taxon>
        <taxon>Oceanospirillales</taxon>
        <taxon>Oceanospirillaceae</taxon>
        <taxon>Pontibacterium</taxon>
    </lineage>
</organism>
<dbReference type="GO" id="GO:0008360">
    <property type="term" value="P:regulation of cell shape"/>
    <property type="evidence" value="ECO:0007669"/>
    <property type="project" value="UniProtKB-KW"/>
</dbReference>
<name>A0A8J7FSS6_9GAMM</name>
<dbReference type="GO" id="GO:0009252">
    <property type="term" value="P:peptidoglycan biosynthetic process"/>
    <property type="evidence" value="ECO:0007669"/>
    <property type="project" value="UniProtKB-UniRule"/>
</dbReference>
<dbReference type="InterPro" id="IPR011095">
    <property type="entry name" value="Dala_Dala_lig_C"/>
</dbReference>
<comment type="pathway">
    <text evidence="4 18">Cell wall biogenesis; peptidoglycan biosynthesis.</text>
</comment>
<dbReference type="GO" id="GO:0005524">
    <property type="term" value="F:ATP binding"/>
    <property type="evidence" value="ECO:0007669"/>
    <property type="project" value="UniProtKB-UniRule"/>
</dbReference>
<dbReference type="HAMAP" id="MF_00047">
    <property type="entry name" value="Dala_Dala_lig"/>
    <property type="match status" value="1"/>
</dbReference>
<evidence type="ECO:0000256" key="6">
    <source>
        <dbReference type="ARBA" id="ARBA00012216"/>
    </source>
</evidence>
<comment type="function">
    <text evidence="2 18">Cell wall formation.</text>
</comment>
<keyword evidence="8 18" id="KW-0436">Ligase</keyword>
<evidence type="ECO:0000256" key="7">
    <source>
        <dbReference type="ARBA" id="ARBA00022490"/>
    </source>
</evidence>
<comment type="cofactor">
    <cofactor evidence="1">
        <name>Mn(2+)</name>
        <dbReference type="ChEBI" id="CHEBI:29035"/>
    </cofactor>
</comment>
<dbReference type="PROSITE" id="PS50975">
    <property type="entry name" value="ATP_GRASP"/>
    <property type="match status" value="1"/>
</dbReference>
<keyword evidence="24" id="KW-1185">Reference proteome</keyword>
<evidence type="ECO:0000256" key="5">
    <source>
        <dbReference type="ARBA" id="ARBA00010871"/>
    </source>
</evidence>
<evidence type="ECO:0000256" key="17">
    <source>
        <dbReference type="ARBA" id="ARBA00047614"/>
    </source>
</evidence>
<dbReference type="RefSeq" id="WP_193952116.1">
    <property type="nucleotide sequence ID" value="NZ_JADEYS010000003.1"/>
</dbReference>
<evidence type="ECO:0000256" key="3">
    <source>
        <dbReference type="ARBA" id="ARBA00004496"/>
    </source>
</evidence>
<dbReference type="InterPro" id="IPR005905">
    <property type="entry name" value="D_ala_D_ala"/>
</dbReference>